<evidence type="ECO:0000313" key="2">
    <source>
        <dbReference type="EMBL" id="TQE11250.1"/>
    </source>
</evidence>
<sequence length="200" mass="22426">MPSSLLGSSIRRNQISLKFFKTWVGEWWVTLDWLRLLLSAAKESGSSTKRAEWDPFEDRWLGPRNWPSACRGLTMPLKTRRTTTPSLSSPINPPTQSFLSPATPPQPLSAPANVLPFSNETQHLSYRPREGNLVMFKEDEEVAGNNAVAAEGFDINYLVEDGDEDESGWDLSLGWGKMGEDKEKRERKVGEGGRKEGPHP</sequence>
<evidence type="ECO:0000256" key="1">
    <source>
        <dbReference type="SAM" id="MobiDB-lite"/>
    </source>
</evidence>
<proteinExistence type="predicted"/>
<protein>
    <submittedName>
        <fullName evidence="2">Uncharacterized protein</fullName>
    </submittedName>
</protein>
<gene>
    <name evidence="2" type="ORF">C1H46_003256</name>
</gene>
<dbReference type="AlphaFoldDB" id="A0A540NL67"/>
<accession>A0A540NL67</accession>
<feature type="region of interest" description="Disordered" evidence="1">
    <location>
        <begin position="163"/>
        <end position="200"/>
    </location>
</feature>
<organism evidence="2 3">
    <name type="scientific">Malus baccata</name>
    <name type="common">Siberian crab apple</name>
    <name type="synonym">Pyrus baccata</name>
    <dbReference type="NCBI Taxonomy" id="106549"/>
    <lineage>
        <taxon>Eukaryota</taxon>
        <taxon>Viridiplantae</taxon>
        <taxon>Streptophyta</taxon>
        <taxon>Embryophyta</taxon>
        <taxon>Tracheophyta</taxon>
        <taxon>Spermatophyta</taxon>
        <taxon>Magnoliopsida</taxon>
        <taxon>eudicotyledons</taxon>
        <taxon>Gunneridae</taxon>
        <taxon>Pentapetalae</taxon>
        <taxon>rosids</taxon>
        <taxon>fabids</taxon>
        <taxon>Rosales</taxon>
        <taxon>Rosaceae</taxon>
        <taxon>Amygdaloideae</taxon>
        <taxon>Maleae</taxon>
        <taxon>Malus</taxon>
    </lineage>
</organism>
<evidence type="ECO:0000313" key="3">
    <source>
        <dbReference type="Proteomes" id="UP000315295"/>
    </source>
</evidence>
<keyword evidence="3" id="KW-1185">Reference proteome</keyword>
<comment type="caution">
    <text evidence="2">The sequence shown here is derived from an EMBL/GenBank/DDBJ whole genome shotgun (WGS) entry which is preliminary data.</text>
</comment>
<reference evidence="2 3" key="1">
    <citation type="journal article" date="2019" name="G3 (Bethesda)">
        <title>Sequencing of a Wild Apple (Malus baccata) Genome Unravels the Differences Between Cultivated and Wild Apple Species Regarding Disease Resistance and Cold Tolerance.</title>
        <authorList>
            <person name="Chen X."/>
        </authorList>
    </citation>
    <scope>NUCLEOTIDE SEQUENCE [LARGE SCALE GENOMIC DNA]</scope>
    <source>
        <strain evidence="3">cv. Shandingzi</strain>
        <tissue evidence="2">Leaves</tissue>
    </source>
</reference>
<name>A0A540NL67_MALBA</name>
<feature type="compositionally biased region" description="Basic and acidic residues" evidence="1">
    <location>
        <begin position="178"/>
        <end position="200"/>
    </location>
</feature>
<dbReference type="Proteomes" id="UP000315295">
    <property type="component" value="Unassembled WGS sequence"/>
</dbReference>
<dbReference type="EMBL" id="VIEB01000032">
    <property type="protein sequence ID" value="TQE11250.1"/>
    <property type="molecule type" value="Genomic_DNA"/>
</dbReference>